<dbReference type="Proteomes" id="UP000516780">
    <property type="component" value="Segment"/>
</dbReference>
<dbReference type="EMBL" id="MT457475">
    <property type="protein sequence ID" value="QKE60834.1"/>
    <property type="molecule type" value="Genomic_DNA"/>
</dbReference>
<feature type="region of interest" description="Disordered" evidence="1">
    <location>
        <begin position="1"/>
        <end position="39"/>
    </location>
</feature>
<proteinExistence type="predicted"/>
<evidence type="ECO:0000313" key="3">
    <source>
        <dbReference type="Proteomes" id="UP000516780"/>
    </source>
</evidence>
<evidence type="ECO:0000313" key="2">
    <source>
        <dbReference type="EMBL" id="QKE60834.1"/>
    </source>
</evidence>
<sequence length="39" mass="4500">MRNVIDGIDCDECPQPWQPLDRSTQQEENHKGETDNDNA</sequence>
<feature type="compositionally biased region" description="Basic and acidic residues" evidence="1">
    <location>
        <begin position="24"/>
        <end position="39"/>
    </location>
</feature>
<evidence type="ECO:0000256" key="1">
    <source>
        <dbReference type="SAM" id="MobiDB-lite"/>
    </source>
</evidence>
<organism evidence="2 3">
    <name type="scientific">Arthronema virus TR020</name>
    <dbReference type="NCBI Taxonomy" id="2736280"/>
    <lineage>
        <taxon>Viruses</taxon>
        <taxon>Duplodnaviria</taxon>
        <taxon>Heunggongvirae</taxon>
        <taxon>Uroviricota</taxon>
        <taxon>Caudoviricetes</taxon>
        <taxon>Saffermanviridae</taxon>
        <taxon>Arthrovirus</taxon>
        <taxon>Arthrovirus TR020</taxon>
    </lineage>
</organism>
<accession>A0A7G3WH36</accession>
<reference evidence="2 3" key="1">
    <citation type="journal article" date="2020" name="Microb. Ecol.">
        <title>Novel Virus on Filamentous Arthronema africanum Cyanobacterium.</title>
        <authorList>
            <person name="Petrzik K."/>
            <person name="Lukavsky J."/>
            <person name="Koloniuk I."/>
        </authorList>
    </citation>
    <scope>NUCLEOTIDE SEQUENCE [LARGE SCALE GENOMIC DNA]</scope>
</reference>
<protein>
    <submittedName>
        <fullName evidence="2">Uncharacterized protein</fullName>
    </submittedName>
</protein>
<keyword evidence="3" id="KW-1185">Reference proteome</keyword>
<name>A0A7G3WH36_9CAUD</name>